<feature type="compositionally biased region" description="Polar residues" evidence="1">
    <location>
        <begin position="747"/>
        <end position="769"/>
    </location>
</feature>
<comment type="caution">
    <text evidence="2">The sequence shown here is derived from an EMBL/GenBank/DDBJ whole genome shotgun (WGS) entry which is preliminary data.</text>
</comment>
<dbReference type="OrthoDB" id="4489171at2759"/>
<feature type="region of interest" description="Disordered" evidence="1">
    <location>
        <begin position="66"/>
        <end position="121"/>
    </location>
</feature>
<gene>
    <name evidence="2" type="ORF">LSUE1_G000958</name>
</gene>
<dbReference type="InterPro" id="IPR055335">
    <property type="entry name" value="Ucp6/RUP1"/>
</dbReference>
<dbReference type="PANTHER" id="PTHR39597:SF1">
    <property type="entry name" value="UBA DOMAIN-CONTAINING PROTEIN RUP1"/>
    <property type="match status" value="1"/>
</dbReference>
<dbReference type="AlphaFoldDB" id="A0A8T9CJA9"/>
<evidence type="ECO:0000313" key="3">
    <source>
        <dbReference type="Proteomes" id="UP000469558"/>
    </source>
</evidence>
<name>A0A8T9CJA9_9HELO</name>
<feature type="region of interest" description="Disordered" evidence="1">
    <location>
        <begin position="162"/>
        <end position="191"/>
    </location>
</feature>
<organism evidence="2 3">
    <name type="scientific">Lachnellula suecica</name>
    <dbReference type="NCBI Taxonomy" id="602035"/>
    <lineage>
        <taxon>Eukaryota</taxon>
        <taxon>Fungi</taxon>
        <taxon>Dikarya</taxon>
        <taxon>Ascomycota</taxon>
        <taxon>Pezizomycotina</taxon>
        <taxon>Leotiomycetes</taxon>
        <taxon>Helotiales</taxon>
        <taxon>Lachnaceae</taxon>
        <taxon>Lachnellula</taxon>
    </lineage>
</organism>
<feature type="region of interest" description="Disordered" evidence="1">
    <location>
        <begin position="495"/>
        <end position="522"/>
    </location>
</feature>
<protein>
    <recommendedName>
        <fullName evidence="4">Ubiquitin interaction motif protein</fullName>
    </recommendedName>
</protein>
<accession>A0A8T9CJA9</accession>
<feature type="compositionally biased region" description="Polar residues" evidence="1">
    <location>
        <begin position="706"/>
        <end position="719"/>
    </location>
</feature>
<dbReference type="PANTHER" id="PTHR39597">
    <property type="entry name" value="UBA DOMAIN-CONTAINING PROTEIN RUP1"/>
    <property type="match status" value="1"/>
</dbReference>
<evidence type="ECO:0000313" key="2">
    <source>
        <dbReference type="EMBL" id="TVY84170.1"/>
    </source>
</evidence>
<dbReference type="EMBL" id="QGMK01000108">
    <property type="protein sequence ID" value="TVY84170.1"/>
    <property type="molecule type" value="Genomic_DNA"/>
</dbReference>
<feature type="compositionally biased region" description="Basic and acidic residues" evidence="1">
    <location>
        <begin position="507"/>
        <end position="520"/>
    </location>
</feature>
<dbReference type="GO" id="GO:0005829">
    <property type="term" value="C:cytosol"/>
    <property type="evidence" value="ECO:0007669"/>
    <property type="project" value="TreeGrafter"/>
</dbReference>
<dbReference type="Proteomes" id="UP000469558">
    <property type="component" value="Unassembled WGS sequence"/>
</dbReference>
<evidence type="ECO:0008006" key="4">
    <source>
        <dbReference type="Google" id="ProtNLM"/>
    </source>
</evidence>
<sequence>MAAQPSDEDINAFLSFAGADIPRNEVIARIKVDILGSRMCGLGNNNNVEQAIGEYFDDPTSQKYNWDDSAFSSDREGTQGNHGVSFDIQGPDVPGPSSYSHYDGNGLASRPPSRTSHNKSPLGKIIDLTADAAAADPRTSSYGNHEDSDLAQALAVSRVEAGLPPQESGVTSTSEVRFGPATRNDYESGKWDMVPVGKSSVQEIMVDPEPEERKRDIDVPAFLRPSYENHRLGALLTIYHEVPLIREIFLPRAGHDVAPTYGFDKEWWKGAAIELPSVWGPDVPPPSEVTLELQRLMAFLDKTDRSYGSVDALAGLDAVKREIENKYSPEAAVLRAWRQGLADDQKGKLQKLFSQGAESEGKEGANGMDFGILELRFPEKDSTQETLYDIQDEVLWSHNPLTVEESPYLAHVADVIAFQIDGDESKKNVEIPAVWYPDRYLKSSRQAALDMRLRKNKVDENLKRIEKVQERLTNLQLPNGKKAKVKEVFNVALQHDQGKVQETQAPNDKDEDPKARESARKAAHLSDQFQNLIASIDNKLLALDVEKEKSKEAFRNLSTLYTDPASEVDPAAPKFHKYSLRGVSTAKNTMFAEPDLIDINLNGESPQSKSDQWWRIHFAVSGRNSVIVEKTTEDKVLEAAKTESRNILLVYASDKAMSFENKALPPPLEKFVLADNRAFKAEIREKENSQTHISSPGKRKYDNSDDFSNTSPRWENNANPKGYDTVPDGETNTQDQVGASEAPPAFNTGSNQIPMQDTPSQPGDNSVTSEQHEVIVGIDPKEIMDNGQEMQERSSMRMLAGATKENEKPGTVDSMDLDEVVEDANSAGESAAVKHVGFSK</sequence>
<proteinExistence type="predicted"/>
<keyword evidence="3" id="KW-1185">Reference proteome</keyword>
<feature type="region of interest" description="Disordered" evidence="1">
    <location>
        <begin position="683"/>
        <end position="769"/>
    </location>
</feature>
<feature type="region of interest" description="Disordered" evidence="1">
    <location>
        <begin position="788"/>
        <end position="814"/>
    </location>
</feature>
<reference evidence="2 3" key="1">
    <citation type="submission" date="2018-05" db="EMBL/GenBank/DDBJ databases">
        <title>Genome sequencing and assembly of the regulated plant pathogen Lachnellula willkommii and related sister species for the development of diagnostic species identification markers.</title>
        <authorList>
            <person name="Giroux E."/>
            <person name="Bilodeau G."/>
        </authorList>
    </citation>
    <scope>NUCLEOTIDE SEQUENCE [LARGE SCALE GENOMIC DNA]</scope>
    <source>
        <strain evidence="2 3">CBS 268.59</strain>
    </source>
</reference>
<dbReference type="GO" id="GO:0016579">
    <property type="term" value="P:protein deubiquitination"/>
    <property type="evidence" value="ECO:0007669"/>
    <property type="project" value="TreeGrafter"/>
</dbReference>
<evidence type="ECO:0000256" key="1">
    <source>
        <dbReference type="SAM" id="MobiDB-lite"/>
    </source>
</evidence>
<dbReference type="GO" id="GO:0005634">
    <property type="term" value="C:nucleus"/>
    <property type="evidence" value="ECO:0007669"/>
    <property type="project" value="TreeGrafter"/>
</dbReference>